<proteinExistence type="predicted"/>
<reference evidence="1" key="1">
    <citation type="submission" date="2019-12" db="EMBL/GenBank/DDBJ databases">
        <title>Ruegeria JWLKs population differentiation of coral mucus and skeleton niches.</title>
        <authorList>
            <person name="Luo D."/>
        </authorList>
    </citation>
    <scope>NUCLEOTIDE SEQUENCE</scope>
    <source>
        <strain evidence="1">HKCCD6181</strain>
    </source>
</reference>
<sequence>MKRSAFLWLAAALLIAAGTTWLVSRPFLRIETLRDLAEAVPPEPALLNASELEQRLLAVGLHPTGLLSDLGVDDHLARLEADKVDAATLSAYADAIGELSAVSADRGQALPPTLWDVSTPALREAGWTVYTLTEAMASDAGAIHVALLSDAYAAFLERKPNALEGALALLPLSRNYVETLPESARAERERHAKTEGQATLLIWQALLSGTSRYNPLTHRPLWSHGYIGHFSVPHIHQYATGEGLTASQVWGVDGFNPAFVGPPTNSNQVEHLGISALLQGVAHVPGAVLAATEAFEVFVDHDDPAAARADRALNDVVRTVLLPRMEEDPNALVSALTKALQ</sequence>
<dbReference type="RefSeq" id="WP_171116952.1">
    <property type="nucleotide sequence ID" value="NZ_WVRA01000010.1"/>
</dbReference>
<organism evidence="1 2">
    <name type="scientific">Ruegeria atlantica</name>
    <dbReference type="NCBI Taxonomy" id="81569"/>
    <lineage>
        <taxon>Bacteria</taxon>
        <taxon>Pseudomonadati</taxon>
        <taxon>Pseudomonadota</taxon>
        <taxon>Alphaproteobacteria</taxon>
        <taxon>Rhodobacterales</taxon>
        <taxon>Roseobacteraceae</taxon>
        <taxon>Ruegeria</taxon>
    </lineage>
</organism>
<accession>A0AA90ZHI3</accession>
<gene>
    <name evidence="1" type="ORF">GS634_20450</name>
</gene>
<name>A0AA90ZHI3_9RHOB</name>
<dbReference type="AlphaFoldDB" id="A0AA90ZHI3"/>
<dbReference type="Proteomes" id="UP000597886">
    <property type="component" value="Unassembled WGS sequence"/>
</dbReference>
<evidence type="ECO:0000313" key="2">
    <source>
        <dbReference type="Proteomes" id="UP000597886"/>
    </source>
</evidence>
<comment type="caution">
    <text evidence="1">The sequence shown here is derived from an EMBL/GenBank/DDBJ whole genome shotgun (WGS) entry which is preliminary data.</text>
</comment>
<dbReference type="EMBL" id="WVRA01000010">
    <property type="protein sequence ID" value="NOE20504.1"/>
    <property type="molecule type" value="Genomic_DNA"/>
</dbReference>
<protein>
    <submittedName>
        <fullName evidence="1">Uncharacterized protein</fullName>
    </submittedName>
</protein>
<evidence type="ECO:0000313" key="1">
    <source>
        <dbReference type="EMBL" id="NOE20504.1"/>
    </source>
</evidence>